<evidence type="ECO:0000313" key="1">
    <source>
        <dbReference type="EMBL" id="MDN7796530.1"/>
    </source>
</evidence>
<dbReference type="RefSeq" id="WP_146230190.1">
    <property type="nucleotide sequence ID" value="NZ_BGKC01000004.1"/>
</dbReference>
<dbReference type="Proteomes" id="UP001171620">
    <property type="component" value="Unassembled WGS sequence"/>
</dbReference>
<reference evidence="1" key="1">
    <citation type="submission" date="2023-07" db="EMBL/GenBank/DDBJ databases">
        <title>A collection of bacterial strains from the Burkholderia cepacia Research Laboratory and Repository.</title>
        <authorList>
            <person name="Lipuma J."/>
            <person name="Spilker T."/>
            <person name="Caverly L."/>
        </authorList>
    </citation>
    <scope>NUCLEOTIDE SEQUENCE</scope>
    <source>
        <strain evidence="1">AU44268</strain>
    </source>
</reference>
<proteinExistence type="predicted"/>
<dbReference type="EMBL" id="JAUJRV010000011">
    <property type="protein sequence ID" value="MDN7796530.1"/>
    <property type="molecule type" value="Genomic_DNA"/>
</dbReference>
<organism evidence="1 2">
    <name type="scientific">Burkholderia vietnamiensis</name>
    <dbReference type="NCBI Taxonomy" id="60552"/>
    <lineage>
        <taxon>Bacteria</taxon>
        <taxon>Pseudomonadati</taxon>
        <taxon>Pseudomonadota</taxon>
        <taxon>Betaproteobacteria</taxon>
        <taxon>Burkholderiales</taxon>
        <taxon>Burkholderiaceae</taxon>
        <taxon>Burkholderia</taxon>
        <taxon>Burkholderia cepacia complex</taxon>
    </lineage>
</organism>
<accession>A0AAW7T4R1</accession>
<gene>
    <name evidence="1" type="ORF">QZM33_16475</name>
</gene>
<protein>
    <recommendedName>
        <fullName evidence="3">Suppressor of fused-like domain-containing protein</fullName>
    </recommendedName>
</protein>
<evidence type="ECO:0000313" key="2">
    <source>
        <dbReference type="Proteomes" id="UP001171620"/>
    </source>
</evidence>
<name>A0AAW7T4R1_BURVI</name>
<dbReference type="AlphaFoldDB" id="A0AAW7T4R1"/>
<sequence>MSLFNRIRDKFKPEWEKPIDHENELHKLFKRTPDELHAAFGDSSLLSRVGPFPEYPRVTYLGEAGLHAFVLAQHMEFPAFPRFLSIVSNGREDADFLNFKKGAHTSFVSSDREFTGRNVYLLTNDVDLIDRLAEHQFSPTPPWIAYPELGPSIAYNQGEQEYWLLTVWLPFWNGMSPEGRDLYIENRSSEALSYMSKQEWDDWVYTTRKNDPEYRRREGL</sequence>
<evidence type="ECO:0008006" key="3">
    <source>
        <dbReference type="Google" id="ProtNLM"/>
    </source>
</evidence>
<comment type="caution">
    <text evidence="1">The sequence shown here is derived from an EMBL/GenBank/DDBJ whole genome shotgun (WGS) entry which is preliminary data.</text>
</comment>